<dbReference type="HAMAP" id="MF_00674">
    <property type="entry name" value="UPF0251"/>
    <property type="match status" value="1"/>
</dbReference>
<sequence>MPRPKLCRKIRINPNITYFKPQGVPMSVLEIVNLTIEELEALRLHNIKDLDQSKCAKMMNTSQSTLQRILESAYKKITDALVNGKAIEIIKQ</sequence>
<dbReference type="AlphaFoldDB" id="A0A2M6W754"/>
<evidence type="ECO:0000256" key="1">
    <source>
        <dbReference type="ARBA" id="ARBA00009350"/>
    </source>
</evidence>
<dbReference type="PANTHER" id="PTHR37478">
    <property type="match status" value="1"/>
</dbReference>
<accession>A0A2M6W754</accession>
<gene>
    <name evidence="3" type="ORF">COU29_02395</name>
</gene>
<evidence type="ECO:0000313" key="4">
    <source>
        <dbReference type="Proteomes" id="UP000231426"/>
    </source>
</evidence>
<evidence type="ECO:0000256" key="2">
    <source>
        <dbReference type="HAMAP-Rule" id="MF_00674"/>
    </source>
</evidence>
<name>A0A2M6W754_9BACT</name>
<dbReference type="InterPro" id="IPR002852">
    <property type="entry name" value="UPF0251"/>
</dbReference>
<comment type="caution">
    <text evidence="3">The sequence shown here is derived from an EMBL/GenBank/DDBJ whole genome shotgun (WGS) entry which is preliminary data.</text>
</comment>
<dbReference type="Proteomes" id="UP000231426">
    <property type="component" value="Unassembled WGS sequence"/>
</dbReference>
<reference evidence="4" key="1">
    <citation type="submission" date="2017-09" db="EMBL/GenBank/DDBJ databases">
        <title>Depth-based differentiation of microbial function through sediment-hosted aquifers and enrichment of novel symbionts in the deep terrestrial subsurface.</title>
        <authorList>
            <person name="Probst A.J."/>
            <person name="Ladd B."/>
            <person name="Jarett J.K."/>
            <person name="Geller-Mcgrath D.E."/>
            <person name="Sieber C.M.K."/>
            <person name="Emerson J.B."/>
            <person name="Anantharaman K."/>
            <person name="Thomas B.C."/>
            <person name="Malmstrom R."/>
            <person name="Stieglmeier M."/>
            <person name="Klingl A."/>
            <person name="Woyke T."/>
            <person name="Ryan C.M."/>
            <person name="Banfield J.F."/>
        </authorList>
    </citation>
    <scope>NUCLEOTIDE SEQUENCE [LARGE SCALE GENOMIC DNA]</scope>
</reference>
<organism evidence="3 4">
    <name type="scientific">Candidatus Magasanikbacteria bacterium CG10_big_fil_rev_8_21_14_0_10_36_32</name>
    <dbReference type="NCBI Taxonomy" id="1974646"/>
    <lineage>
        <taxon>Bacteria</taxon>
        <taxon>Candidatus Magasanikiibacteriota</taxon>
    </lineage>
</organism>
<proteinExistence type="inferred from homology"/>
<dbReference type="PANTHER" id="PTHR37478:SF2">
    <property type="entry name" value="UPF0251 PROTEIN TK0562"/>
    <property type="match status" value="1"/>
</dbReference>
<comment type="similarity">
    <text evidence="1 2">Belongs to the UPF0251 family.</text>
</comment>
<dbReference type="Pfam" id="PF02001">
    <property type="entry name" value="DUF134"/>
    <property type="match status" value="1"/>
</dbReference>
<protein>
    <recommendedName>
        <fullName evidence="2">UPF0251 protein COU29_02395</fullName>
    </recommendedName>
</protein>
<dbReference type="SUPFAM" id="SSF88659">
    <property type="entry name" value="Sigma3 and sigma4 domains of RNA polymerase sigma factors"/>
    <property type="match status" value="1"/>
</dbReference>
<dbReference type="EMBL" id="PFBV01000003">
    <property type="protein sequence ID" value="PIT88603.1"/>
    <property type="molecule type" value="Genomic_DNA"/>
</dbReference>
<evidence type="ECO:0000313" key="3">
    <source>
        <dbReference type="EMBL" id="PIT88603.1"/>
    </source>
</evidence>
<dbReference type="InterPro" id="IPR013324">
    <property type="entry name" value="RNA_pol_sigma_r3/r4-like"/>
</dbReference>